<name>A0A9W9ZM48_9CNID</name>
<keyword evidence="3" id="KW-1185">Reference proteome</keyword>
<sequence>MQRIKLMNYIAHRLASKAEEHASSMVNGLDYNIMHSASRRRHEAARQIPNGTIAHELNNRTTYASTSRSHQEPPPQQYQQLRGLLVGTPAATTNSMRNFRGVDYSSRKRAAESSQFAQTLTGSRSAPLVSKMLNGANDRSIIYEDESRLAVDQLHPIYVDATDSLIDDGCRPGITGQQLLNERRQVSGLQSGEVSILSPVSPGTEVSGFLHELVRPGNDAGFDEQYFTSSVSGHPSRSSTSCESFMTLTSDHGKSLSVNDSQRRSCSKKLVHHLKGIPCLRSAVVSRFASMMHQYEALQRLLSNWKMMKQMKMLFETDDDVVEIIEPPPKRDSVSNTSLDSEDESESDKTMEEDADKRSNSALRAELVKKIHNTCERIAEEQIDWKKKYLYKMKTALEKKLAHVSGVAEVIVIDDD</sequence>
<protein>
    <submittedName>
        <fullName evidence="2">Uncharacterized protein</fullName>
    </submittedName>
</protein>
<proteinExistence type="predicted"/>
<evidence type="ECO:0000313" key="2">
    <source>
        <dbReference type="EMBL" id="KAJ7384217.1"/>
    </source>
</evidence>
<comment type="caution">
    <text evidence="2">The sequence shown here is derived from an EMBL/GenBank/DDBJ whole genome shotgun (WGS) entry which is preliminary data.</text>
</comment>
<reference evidence="2" key="1">
    <citation type="submission" date="2023-01" db="EMBL/GenBank/DDBJ databases">
        <title>Genome assembly of the deep-sea coral Lophelia pertusa.</title>
        <authorList>
            <person name="Herrera S."/>
            <person name="Cordes E."/>
        </authorList>
    </citation>
    <scope>NUCLEOTIDE SEQUENCE</scope>
    <source>
        <strain evidence="2">USNM1676648</strain>
        <tissue evidence="2">Polyp</tissue>
    </source>
</reference>
<dbReference type="Proteomes" id="UP001163046">
    <property type="component" value="Unassembled WGS sequence"/>
</dbReference>
<evidence type="ECO:0000256" key="1">
    <source>
        <dbReference type="SAM" id="MobiDB-lite"/>
    </source>
</evidence>
<feature type="compositionally biased region" description="Basic and acidic residues" evidence="1">
    <location>
        <begin position="347"/>
        <end position="359"/>
    </location>
</feature>
<dbReference type="OrthoDB" id="5970752at2759"/>
<feature type="region of interest" description="Disordered" evidence="1">
    <location>
        <begin position="326"/>
        <end position="359"/>
    </location>
</feature>
<accession>A0A9W9ZM48</accession>
<evidence type="ECO:0000313" key="3">
    <source>
        <dbReference type="Proteomes" id="UP001163046"/>
    </source>
</evidence>
<dbReference type="EMBL" id="MU825889">
    <property type="protein sequence ID" value="KAJ7384217.1"/>
    <property type="molecule type" value="Genomic_DNA"/>
</dbReference>
<organism evidence="2 3">
    <name type="scientific">Desmophyllum pertusum</name>
    <dbReference type="NCBI Taxonomy" id="174260"/>
    <lineage>
        <taxon>Eukaryota</taxon>
        <taxon>Metazoa</taxon>
        <taxon>Cnidaria</taxon>
        <taxon>Anthozoa</taxon>
        <taxon>Hexacorallia</taxon>
        <taxon>Scleractinia</taxon>
        <taxon>Caryophylliina</taxon>
        <taxon>Caryophylliidae</taxon>
        <taxon>Desmophyllum</taxon>
    </lineage>
</organism>
<gene>
    <name evidence="2" type="ORF">OS493_022845</name>
</gene>
<dbReference type="AlphaFoldDB" id="A0A9W9ZM48"/>